<evidence type="ECO:0000313" key="2">
    <source>
        <dbReference type="EMBL" id="WGL96747.1"/>
    </source>
</evidence>
<proteinExistence type="predicted"/>
<sequence length="236" mass="27568">MTTHNELPGTLQPYVADFRKKEQAYKQVGQVLSENENAIEQIKNRKAETEKTLKANDAQWRQLFHQNKGEMTKPMKALRTECVLAKETLEEFDKLIAATEKDITPYQHQLGIAAGQLIDARSELLTHYADYLFQHFMREHGQTLNSVMRFYYYVLNVNETRKAGLSCVYEGVNDKQVMFNEFTNKLMTHWQTDLTGDDIKALSLEINFQLDDNVYLDRQYQPTPWEIKKVHLSKKA</sequence>
<evidence type="ECO:0000256" key="1">
    <source>
        <dbReference type="SAM" id="Coils"/>
    </source>
</evidence>
<protein>
    <submittedName>
        <fullName evidence="2">Uncharacterized protein</fullName>
    </submittedName>
</protein>
<name>A0AA95GDF7_9GAMM</name>
<reference evidence="2" key="1">
    <citation type="submission" date="2023-04" db="EMBL/GenBank/DDBJ databases">
        <title>Genome dynamics across the evolutionary transition to endosymbiosis.</title>
        <authorList>
            <person name="Siozios S."/>
            <person name="Nadal-Jimenez P."/>
            <person name="Azagi T."/>
            <person name="Sprong H."/>
            <person name="Frost C.L."/>
            <person name="Parratt S.R."/>
            <person name="Taylor G."/>
            <person name="Brettell L."/>
            <person name="Lew K.C."/>
            <person name="Croft L."/>
            <person name="King K.C."/>
            <person name="Brockhurst M.A."/>
            <person name="Hypsa V."/>
            <person name="Novakova E."/>
            <person name="Darby A.C."/>
            <person name="Hurst G.D.D."/>
        </authorList>
    </citation>
    <scope>NUCLEOTIDE SEQUENCE</scope>
    <source>
        <strain evidence="2">AIh</strain>
    </source>
</reference>
<dbReference type="RefSeq" id="WP_280630163.1">
    <property type="nucleotide sequence ID" value="NZ_CP123498.1"/>
</dbReference>
<keyword evidence="1" id="KW-0175">Coiled coil</keyword>
<dbReference type="EMBL" id="CP123498">
    <property type="protein sequence ID" value="WGL96747.1"/>
    <property type="molecule type" value="Genomic_DNA"/>
</dbReference>
<dbReference type="Proteomes" id="UP001177597">
    <property type="component" value="Chromosome"/>
</dbReference>
<evidence type="ECO:0000313" key="3">
    <source>
        <dbReference type="Proteomes" id="UP001177597"/>
    </source>
</evidence>
<accession>A0AA95GDF7</accession>
<feature type="coiled-coil region" evidence="1">
    <location>
        <begin position="32"/>
        <end position="59"/>
    </location>
</feature>
<dbReference type="Gene3D" id="1.20.58.1090">
    <property type="entry name" value="Phage polarity suppression protein monomer"/>
    <property type="match status" value="1"/>
</dbReference>
<organism evidence="2 3">
    <name type="scientific">Arsenophonus nasoniae</name>
    <name type="common">son-killer infecting Nasonia vitripennis</name>
    <dbReference type="NCBI Taxonomy" id="638"/>
    <lineage>
        <taxon>Bacteria</taxon>
        <taxon>Pseudomonadati</taxon>
        <taxon>Pseudomonadota</taxon>
        <taxon>Gammaproteobacteria</taxon>
        <taxon>Enterobacterales</taxon>
        <taxon>Morganellaceae</taxon>
        <taxon>Arsenophonus</taxon>
    </lineage>
</organism>
<gene>
    <name evidence="2" type="ORF">QE207_09555</name>
</gene>
<dbReference type="AlphaFoldDB" id="A0AA95GDF7"/>